<organism evidence="1">
    <name type="scientific">freshwater metagenome</name>
    <dbReference type="NCBI Taxonomy" id="449393"/>
    <lineage>
        <taxon>unclassified sequences</taxon>
        <taxon>metagenomes</taxon>
        <taxon>ecological metagenomes</taxon>
    </lineage>
</organism>
<proteinExistence type="predicted"/>
<reference evidence="1" key="1">
    <citation type="submission" date="2020-05" db="EMBL/GenBank/DDBJ databases">
        <authorList>
            <person name="Chiriac C."/>
            <person name="Salcher M."/>
            <person name="Ghai R."/>
            <person name="Kavagutti S V."/>
        </authorList>
    </citation>
    <scope>NUCLEOTIDE SEQUENCE</scope>
</reference>
<evidence type="ECO:0000313" key="1">
    <source>
        <dbReference type="EMBL" id="CAB4604095.1"/>
    </source>
</evidence>
<sequence>MRTLKPLVVVVLLLAAVTTTVLVPGDGADAGGAESSGWGTITDGSPEAVVIVAESGTFASWSGTRRGGARWTCGYYTVDALQTSPLDFVLAVRWFDGPVAPVAGFFYVLACDDEAGNRVRSTYLQYNPGDPFGGVAAVERTVEEARRRIELEPPVLAMNPSPTQLAGIPTWFWISEGWNDRWATASIGAVSTTVHARPFGVVWDFGDGTRMICDRGVAYDVWRLPRDQSSSCTHAYERTTVGEPFGAVLITATLHWAIDWWSSGGESGTLGTLSRSSTVATRVIEAQALVR</sequence>
<accession>A0A6J6GYP9</accession>
<protein>
    <submittedName>
        <fullName evidence="1">Unannotated protein</fullName>
    </submittedName>
</protein>
<gene>
    <name evidence="1" type="ORF">UFOPK1835_00643</name>
</gene>
<dbReference type="EMBL" id="CAEZUP010000019">
    <property type="protein sequence ID" value="CAB4604095.1"/>
    <property type="molecule type" value="Genomic_DNA"/>
</dbReference>
<dbReference type="AlphaFoldDB" id="A0A6J6GYP9"/>
<name>A0A6J6GYP9_9ZZZZ</name>